<feature type="transmembrane region" description="Helical" evidence="1">
    <location>
        <begin position="15"/>
        <end position="38"/>
    </location>
</feature>
<organism evidence="2 3">
    <name type="scientific">Chryseobacterium hagamense</name>
    <dbReference type="NCBI Taxonomy" id="395935"/>
    <lineage>
        <taxon>Bacteria</taxon>
        <taxon>Pseudomonadati</taxon>
        <taxon>Bacteroidota</taxon>
        <taxon>Flavobacteriia</taxon>
        <taxon>Flavobacteriales</taxon>
        <taxon>Weeksellaceae</taxon>
        <taxon>Chryseobacterium group</taxon>
        <taxon>Chryseobacterium</taxon>
    </lineage>
</organism>
<dbReference type="AlphaFoldDB" id="A0A511YQZ5"/>
<dbReference type="RefSeq" id="WP_146943542.1">
    <property type="nucleotide sequence ID" value="NZ_BJYJ01000027.1"/>
</dbReference>
<dbReference type="EMBL" id="BJYJ01000027">
    <property type="protein sequence ID" value="GEN77605.1"/>
    <property type="molecule type" value="Genomic_DNA"/>
</dbReference>
<evidence type="ECO:0000313" key="3">
    <source>
        <dbReference type="Proteomes" id="UP000321863"/>
    </source>
</evidence>
<reference evidence="2 3" key="1">
    <citation type="submission" date="2019-07" db="EMBL/GenBank/DDBJ databases">
        <title>Whole genome shotgun sequence of Chryseobacterium hagamense NBRC 105253.</title>
        <authorList>
            <person name="Hosoyama A."/>
            <person name="Uohara A."/>
            <person name="Ohji S."/>
            <person name="Ichikawa N."/>
        </authorList>
    </citation>
    <scope>NUCLEOTIDE SEQUENCE [LARGE SCALE GENOMIC DNA]</scope>
    <source>
        <strain evidence="2 3">NBRC 105253</strain>
    </source>
</reference>
<keyword evidence="1" id="KW-1133">Transmembrane helix</keyword>
<dbReference type="OrthoDB" id="1412480at2"/>
<keyword evidence="3" id="KW-1185">Reference proteome</keyword>
<accession>A0A511YQZ5</accession>
<evidence type="ECO:0008006" key="4">
    <source>
        <dbReference type="Google" id="ProtNLM"/>
    </source>
</evidence>
<proteinExistence type="predicted"/>
<keyword evidence="1" id="KW-0472">Membrane</keyword>
<keyword evidence="1" id="KW-0812">Transmembrane</keyword>
<dbReference type="Proteomes" id="UP000321863">
    <property type="component" value="Unassembled WGS sequence"/>
</dbReference>
<sequence length="827" mass="94543">MNDKSLPLQSRRRKWLIYTIAVIIVLAVAFPFALEFYLQRKLPDLVNDKTPYTVKISGFKLSLMSGDITVNQLKISTKDPKNKKITQIQGNAGQVKITDLGIMKALFKKSYHADQLLVSDGNIKIKTAVPDKKEKKEKKKLDISLNDLAIKNVTADVEDAGGKPVFKGENIRISLKNITQSSNGAKIPIAFKNPEIDGSNIKIGVNEFYEIHSEKVRASKNSLKLTAFRLKPIQDPRNYNSKNIFDFSAREFTADDFNISQDSLIVSKVFFSEPDLKVTSTGKQTVEKNKNPKEIEMKIGMKNIFFRNGKITVLQQDREKTASVEHFNFKLNDIVFDKNTVKEKIPFRFTNHDIEAENIYFKSDPAQAIRVEKITSRNSDIIIDGFRMLALQKNVSKDVFTASARQIRLLKNKSRYIGQKLNIDFSGIVIDRPDIGVSSPAKKSPARKKKVTPPDFAAKIGFIHLTDGKLSQTVQNKNKMSVGSFDVKLEGIYSDQKVLEHSIPFTVRKRDIKAKKIYLDAGKYYTFSVAGLTNSGKKTEMSDLRFTPKYSRKAFSRVIAKETDLYNITVGKVRIEDHQSSFERNTVIDLGRIDIDRLNCNIYHDLAPPDDNAIRYFFSKKLRDVKVPLFIKNINLRNSELTYEENAENSNIPGKITFNKFNAQIANVNNAKIKGRPTVINTDAQFDFFGTADTKVNWRFDVQDRSDRFTIKGDIRNLSAENVNLFVRPYLNVTLDGQIDYLKFDYYGTSAGINGKFYFKYNDMYVNLLNKKGKERKLLTKIANWFVKDDSKGEPEHVVIEKKRDPERSFFNMLWQGIMEGLKKYII</sequence>
<protein>
    <recommendedName>
        <fullName evidence="4">DUF748 domain-containing protein</fullName>
    </recommendedName>
</protein>
<evidence type="ECO:0000256" key="1">
    <source>
        <dbReference type="SAM" id="Phobius"/>
    </source>
</evidence>
<gene>
    <name evidence="2" type="ORF">CHA01nite_33450</name>
</gene>
<evidence type="ECO:0000313" key="2">
    <source>
        <dbReference type="EMBL" id="GEN77605.1"/>
    </source>
</evidence>
<comment type="caution">
    <text evidence="2">The sequence shown here is derived from an EMBL/GenBank/DDBJ whole genome shotgun (WGS) entry which is preliminary data.</text>
</comment>
<name>A0A511YQZ5_9FLAO</name>